<dbReference type="PANTHER" id="PTHR32468">
    <property type="entry name" value="CATION/H + ANTIPORTER"/>
    <property type="match status" value="1"/>
</dbReference>
<feature type="transmembrane region" description="Helical" evidence="10">
    <location>
        <begin position="141"/>
        <end position="163"/>
    </location>
</feature>
<dbReference type="InterPro" id="IPR038770">
    <property type="entry name" value="Na+/solute_symporter_sf"/>
</dbReference>
<feature type="transmembrane region" description="Helical" evidence="10">
    <location>
        <begin position="76"/>
        <end position="94"/>
    </location>
</feature>
<dbReference type="InterPro" id="IPR006153">
    <property type="entry name" value="Cation/H_exchanger_TM"/>
</dbReference>
<feature type="transmembrane region" description="Helical" evidence="10">
    <location>
        <begin position="276"/>
        <end position="292"/>
    </location>
</feature>
<dbReference type="GO" id="GO:0006813">
    <property type="term" value="P:potassium ion transport"/>
    <property type="evidence" value="ECO:0007669"/>
    <property type="project" value="UniProtKB-KW"/>
</dbReference>
<dbReference type="GO" id="GO:0006885">
    <property type="term" value="P:regulation of pH"/>
    <property type="evidence" value="ECO:0007669"/>
    <property type="project" value="TreeGrafter"/>
</dbReference>
<feature type="transmembrane region" description="Helical" evidence="10">
    <location>
        <begin position="106"/>
        <end position="129"/>
    </location>
</feature>
<feature type="domain" description="Cation/H+ exchanger transmembrane" evidence="11">
    <location>
        <begin position="63"/>
        <end position="431"/>
    </location>
</feature>
<evidence type="ECO:0000256" key="3">
    <source>
        <dbReference type="ARBA" id="ARBA00022538"/>
    </source>
</evidence>
<feature type="domain" description="Cation/H(+) antiporter C-terminal" evidence="12">
    <location>
        <begin position="634"/>
        <end position="777"/>
    </location>
</feature>
<feature type="transmembrane region" description="Helical" evidence="10">
    <location>
        <begin position="418"/>
        <end position="438"/>
    </location>
</feature>
<evidence type="ECO:0000313" key="14">
    <source>
        <dbReference type="Proteomes" id="UP001054252"/>
    </source>
</evidence>
<evidence type="ECO:0000259" key="11">
    <source>
        <dbReference type="Pfam" id="PF00999"/>
    </source>
</evidence>
<reference evidence="13 14" key="1">
    <citation type="journal article" date="2021" name="Commun. Biol.">
        <title>The genome of Shorea leprosula (Dipterocarpaceae) highlights the ecological relevance of drought in aseasonal tropical rainforests.</title>
        <authorList>
            <person name="Ng K.K.S."/>
            <person name="Kobayashi M.J."/>
            <person name="Fawcett J.A."/>
            <person name="Hatakeyama M."/>
            <person name="Paape T."/>
            <person name="Ng C.H."/>
            <person name="Ang C.C."/>
            <person name="Tnah L.H."/>
            <person name="Lee C.T."/>
            <person name="Nishiyama T."/>
            <person name="Sese J."/>
            <person name="O'Brien M.J."/>
            <person name="Copetti D."/>
            <person name="Mohd Noor M.I."/>
            <person name="Ong R.C."/>
            <person name="Putra M."/>
            <person name="Sireger I.Z."/>
            <person name="Indrioko S."/>
            <person name="Kosugi Y."/>
            <person name="Izuno A."/>
            <person name="Isagi Y."/>
            <person name="Lee S.L."/>
            <person name="Shimizu K.K."/>
        </authorList>
    </citation>
    <scope>NUCLEOTIDE SEQUENCE [LARGE SCALE GENOMIC DNA]</scope>
    <source>
        <strain evidence="13">214</strain>
    </source>
</reference>
<dbReference type="Pfam" id="PF00999">
    <property type="entry name" value="Na_H_Exchanger"/>
    <property type="match status" value="1"/>
</dbReference>
<keyword evidence="6 10" id="KW-1133">Transmembrane helix</keyword>
<feature type="transmembrane region" description="Helical" evidence="10">
    <location>
        <begin position="175"/>
        <end position="196"/>
    </location>
</feature>
<dbReference type="Proteomes" id="UP001054252">
    <property type="component" value="Unassembled WGS sequence"/>
</dbReference>
<evidence type="ECO:0000256" key="8">
    <source>
        <dbReference type="ARBA" id="ARBA00023136"/>
    </source>
</evidence>
<keyword evidence="3" id="KW-0633">Potassium transport</keyword>
<dbReference type="Gene3D" id="1.20.1530.20">
    <property type="match status" value="1"/>
</dbReference>
<dbReference type="GO" id="GO:0015297">
    <property type="term" value="F:antiporter activity"/>
    <property type="evidence" value="ECO:0007669"/>
    <property type="project" value="InterPro"/>
</dbReference>
<evidence type="ECO:0000256" key="1">
    <source>
        <dbReference type="ARBA" id="ARBA00004141"/>
    </source>
</evidence>
<sequence length="814" mass="90011">MVELHNGTASLQWQNRTEHLPTLCLPGPLNLFSRGIWYGENPLDFVGPLFMFQVIASFVFSRTFYFLLRPFGTPKWVCSVLGGIVLGPSVLGRFPRFMETFYPNKVILLLNTVSTFSILYYVFFLAVKMDLAKILRTAKDAWSIGPCSFFFSFFFILCVYFLLQDFLPVLGDRAAPIITFAIMSANSLSDMINAMNELKFLNSELGELAMSSAAFNEMIMWIILVVTSDGKQEGSFHSFHSLVFFGAFGLIVFCLVRPALLWVIKKTPEGKPVDEGVIVALLLGSAVVGLITDSQGMGFLPGILLMGLIIPSGPPLGATLIGKSELLVQEIFLHFVFLSVGRVTDVSQIHNWKEFAAMLLIILATSFGKFLAVFMGLFHFKMRSRNILLLGLMLNMKGPIELIFLTKQMGTKYIDPQFYVMLVFSSLVMTGIGAHLLLSLYKPHVRLEVYHSLKLSMRLLLVTPNGGEFRILSCIHNEDDVHGIISLLEAVNPTEGSPLCAYVIHIVELVGRVAPPLAPYKYQRKFKHNSTDRIMRAFTNYSNDSPKSITVLPFSLAAPYSSMHESICRLAHSEFIPLILVPYYKSQVLGTTGSIHSFNNNLLACAPCTVGILVQRKNFSHRLGCSVSFSHFSYDIAVIFLGGDDDREALTLADRMSGHPCVSITVLRIIYAENGEKNEPKLQQDDKFFKEFKEKHAGNACVVTNEIVAENSVEVINAFNSLDGCYDLLLVGRKPEVSEKLEEELGNWTECPELGVIGDVVASPDFRGDVVSVLVLHHAAPGGGGNVSVYNGSMSAVTLGAQGSYSFQNTTSTA</sequence>
<comment type="subcellular location">
    <subcellularLocation>
        <location evidence="1">Membrane</location>
        <topology evidence="1">Multi-pass membrane protein</topology>
    </subcellularLocation>
</comment>
<evidence type="ECO:0000256" key="10">
    <source>
        <dbReference type="SAM" id="Phobius"/>
    </source>
</evidence>
<dbReference type="Pfam" id="PF23259">
    <property type="entry name" value="CHX17_C"/>
    <property type="match status" value="1"/>
</dbReference>
<gene>
    <name evidence="13" type="ORF">SLEP1_g37317</name>
</gene>
<feature type="transmembrane region" description="Helical" evidence="10">
    <location>
        <begin position="239"/>
        <end position="264"/>
    </location>
</feature>
<keyword evidence="7" id="KW-0406">Ion transport</keyword>
<dbReference type="EMBL" id="BPVZ01000079">
    <property type="protein sequence ID" value="GKV28237.1"/>
    <property type="molecule type" value="Genomic_DNA"/>
</dbReference>
<evidence type="ECO:0000313" key="13">
    <source>
        <dbReference type="EMBL" id="GKV28237.1"/>
    </source>
</evidence>
<evidence type="ECO:0000259" key="12">
    <source>
        <dbReference type="Pfam" id="PF23259"/>
    </source>
</evidence>
<dbReference type="GO" id="GO:0016020">
    <property type="term" value="C:membrane"/>
    <property type="evidence" value="ECO:0007669"/>
    <property type="project" value="UniProtKB-SubCell"/>
</dbReference>
<evidence type="ECO:0000256" key="5">
    <source>
        <dbReference type="ARBA" id="ARBA00022958"/>
    </source>
</evidence>
<feature type="transmembrane region" description="Helical" evidence="10">
    <location>
        <begin position="45"/>
        <end position="64"/>
    </location>
</feature>
<keyword evidence="5" id="KW-0630">Potassium</keyword>
<dbReference type="PANTHER" id="PTHR32468:SF108">
    <property type="entry name" value="CATION_H(+) ANTIPORTER 15-LIKE"/>
    <property type="match status" value="1"/>
</dbReference>
<name>A0AAV5KUW4_9ROSI</name>
<proteinExistence type="inferred from homology"/>
<dbReference type="InterPro" id="IPR050794">
    <property type="entry name" value="CPA2_transporter"/>
</dbReference>
<keyword evidence="8 10" id="KW-0472">Membrane</keyword>
<dbReference type="InterPro" id="IPR057290">
    <property type="entry name" value="CHX17_C"/>
</dbReference>
<dbReference type="GO" id="GO:1902600">
    <property type="term" value="P:proton transmembrane transport"/>
    <property type="evidence" value="ECO:0007669"/>
    <property type="project" value="InterPro"/>
</dbReference>
<evidence type="ECO:0000256" key="6">
    <source>
        <dbReference type="ARBA" id="ARBA00022989"/>
    </source>
</evidence>
<keyword evidence="2" id="KW-0813">Transport</keyword>
<organism evidence="13 14">
    <name type="scientific">Rubroshorea leprosula</name>
    <dbReference type="NCBI Taxonomy" id="152421"/>
    <lineage>
        <taxon>Eukaryota</taxon>
        <taxon>Viridiplantae</taxon>
        <taxon>Streptophyta</taxon>
        <taxon>Embryophyta</taxon>
        <taxon>Tracheophyta</taxon>
        <taxon>Spermatophyta</taxon>
        <taxon>Magnoliopsida</taxon>
        <taxon>eudicotyledons</taxon>
        <taxon>Gunneridae</taxon>
        <taxon>Pentapetalae</taxon>
        <taxon>rosids</taxon>
        <taxon>malvids</taxon>
        <taxon>Malvales</taxon>
        <taxon>Dipterocarpaceae</taxon>
        <taxon>Rubroshorea</taxon>
    </lineage>
</organism>
<feature type="transmembrane region" description="Helical" evidence="10">
    <location>
        <begin position="355"/>
        <end position="380"/>
    </location>
</feature>
<feature type="transmembrane region" description="Helical" evidence="10">
    <location>
        <begin position="208"/>
        <end position="227"/>
    </location>
</feature>
<evidence type="ECO:0000256" key="7">
    <source>
        <dbReference type="ARBA" id="ARBA00023065"/>
    </source>
</evidence>
<comment type="similarity">
    <text evidence="9">Belongs to the monovalent cation:proton antiporter 2 (CPA2) transporter (TC 2.A.37) family. CHX (TC 2.A.37.4) subfamily.</text>
</comment>
<evidence type="ECO:0000256" key="9">
    <source>
        <dbReference type="ARBA" id="ARBA00038341"/>
    </source>
</evidence>
<evidence type="ECO:0000256" key="4">
    <source>
        <dbReference type="ARBA" id="ARBA00022692"/>
    </source>
</evidence>
<evidence type="ECO:0000256" key="2">
    <source>
        <dbReference type="ARBA" id="ARBA00022448"/>
    </source>
</evidence>
<protein>
    <recommendedName>
        <fullName evidence="15">Cation/H+ exchanger domain-containing protein</fullName>
    </recommendedName>
</protein>
<keyword evidence="14" id="KW-1185">Reference proteome</keyword>
<keyword evidence="4 10" id="KW-0812">Transmembrane</keyword>
<comment type="caution">
    <text evidence="13">The sequence shown here is derived from an EMBL/GenBank/DDBJ whole genome shotgun (WGS) entry which is preliminary data.</text>
</comment>
<evidence type="ECO:0008006" key="15">
    <source>
        <dbReference type="Google" id="ProtNLM"/>
    </source>
</evidence>
<dbReference type="GO" id="GO:0012505">
    <property type="term" value="C:endomembrane system"/>
    <property type="evidence" value="ECO:0007669"/>
    <property type="project" value="TreeGrafter"/>
</dbReference>
<accession>A0AAV5KUW4</accession>
<dbReference type="AlphaFoldDB" id="A0AAV5KUW4"/>